<dbReference type="UniPathway" id="UPA00031">
    <property type="reaction ID" value="UER00011"/>
</dbReference>
<dbReference type="AlphaFoldDB" id="A0A5C0SL95"/>
<evidence type="ECO:0000256" key="4">
    <source>
        <dbReference type="ARBA" id="ARBA00023102"/>
    </source>
</evidence>
<gene>
    <name evidence="6" type="primary">hisB</name>
    <name evidence="6" type="ORF">FPV09_02755</name>
</gene>
<dbReference type="GO" id="GO:0000105">
    <property type="term" value="P:L-histidine biosynthetic process"/>
    <property type="evidence" value="ECO:0007669"/>
    <property type="project" value="UniProtKB-UniPathway"/>
</dbReference>
<dbReference type="InterPro" id="IPR038494">
    <property type="entry name" value="IGPD_sf"/>
</dbReference>
<dbReference type="EMBL" id="CP041932">
    <property type="protein sequence ID" value="QEK14204.1"/>
    <property type="molecule type" value="Genomic_DNA"/>
</dbReference>
<dbReference type="FunFam" id="3.30.230.40:FF:000001">
    <property type="entry name" value="Imidazoleglycerol-phosphate dehydratase HisB"/>
    <property type="match status" value="1"/>
</dbReference>
<dbReference type="InterPro" id="IPR020565">
    <property type="entry name" value="ImidazoleglycerP_deHydtase_CS"/>
</dbReference>
<dbReference type="PANTHER" id="PTHR23133:SF2">
    <property type="entry name" value="IMIDAZOLEGLYCEROL-PHOSPHATE DEHYDRATASE"/>
    <property type="match status" value="1"/>
</dbReference>
<dbReference type="KEGG" id="them:FPV09_02755"/>
<evidence type="ECO:0000256" key="5">
    <source>
        <dbReference type="ARBA" id="ARBA00023239"/>
    </source>
</evidence>
<accession>A0A5C0SL95</accession>
<dbReference type="PANTHER" id="PTHR23133">
    <property type="entry name" value="IMIDAZOLEGLYCEROL-PHOSPHATE DEHYDRATASE HIS7"/>
    <property type="match status" value="1"/>
</dbReference>
<keyword evidence="7" id="KW-1185">Reference proteome</keyword>
<sequence length="178" mass="19613">MNRKTRETDVTVELDAAGGIRTGDKVLDHLLTALFFYMGRGAKVEATYDLRHHLWEDVGITLGEELRSKLSEKFARFGDAVMPMDDALVLVAVDISGRPYASVELSFEEGEEGFEASLVREFLWGLARSLRATIHVKTLSGVNAHHVVEAAFKGLGVALGRAIRESRKVESTKGLLEV</sequence>
<dbReference type="Proteomes" id="UP000322631">
    <property type="component" value="Chromosome"/>
</dbReference>
<dbReference type="InterPro" id="IPR020568">
    <property type="entry name" value="Ribosomal_Su5_D2-typ_SF"/>
</dbReference>
<evidence type="ECO:0000313" key="6">
    <source>
        <dbReference type="EMBL" id="QEK14204.1"/>
    </source>
</evidence>
<dbReference type="Pfam" id="PF00475">
    <property type="entry name" value="IGPD"/>
    <property type="match status" value="1"/>
</dbReference>
<dbReference type="GO" id="GO:0004424">
    <property type="term" value="F:imidazoleglycerol-phosphate dehydratase activity"/>
    <property type="evidence" value="ECO:0007669"/>
    <property type="project" value="InterPro"/>
</dbReference>
<evidence type="ECO:0000256" key="3">
    <source>
        <dbReference type="ARBA" id="ARBA00022605"/>
    </source>
</evidence>
<dbReference type="Gene3D" id="3.30.230.40">
    <property type="entry name" value="Imidazole glycerol phosphate dehydratase, domain 1"/>
    <property type="match status" value="2"/>
</dbReference>
<evidence type="ECO:0000256" key="2">
    <source>
        <dbReference type="ARBA" id="ARBA00016664"/>
    </source>
</evidence>
<dbReference type="PROSITE" id="PS00955">
    <property type="entry name" value="IGP_DEHYDRATASE_2"/>
    <property type="match status" value="1"/>
</dbReference>
<dbReference type="RefSeq" id="WP_148882290.1">
    <property type="nucleotide sequence ID" value="NZ_CP041932.1"/>
</dbReference>
<keyword evidence="3" id="KW-0028">Amino-acid biosynthesis</keyword>
<proteinExistence type="predicted"/>
<dbReference type="NCBIfam" id="NF002114">
    <property type="entry name" value="PRK00951.2-4"/>
    <property type="match status" value="1"/>
</dbReference>
<evidence type="ECO:0000256" key="1">
    <source>
        <dbReference type="ARBA" id="ARBA00005047"/>
    </source>
</evidence>
<protein>
    <recommendedName>
        <fullName evidence="2">Imidazoleglycerol-phosphate dehydratase</fullName>
    </recommendedName>
</protein>
<keyword evidence="4" id="KW-0368">Histidine biosynthesis</keyword>
<name>A0A5C0SL95_9EURY</name>
<dbReference type="GeneID" id="41608740"/>
<comment type="pathway">
    <text evidence="1">Amino-acid biosynthesis; L-histidine biosynthesis; L-histidine from 5-phospho-alpha-D-ribose 1-diphosphate: step 6/9.</text>
</comment>
<organism evidence="6 7">
    <name type="scientific">Thermococcus aciditolerans</name>
    <dbReference type="NCBI Taxonomy" id="2598455"/>
    <lineage>
        <taxon>Archaea</taxon>
        <taxon>Methanobacteriati</taxon>
        <taxon>Methanobacteriota</taxon>
        <taxon>Thermococci</taxon>
        <taxon>Thermococcales</taxon>
        <taxon>Thermococcaceae</taxon>
        <taxon>Thermococcus</taxon>
    </lineage>
</organism>
<dbReference type="SUPFAM" id="SSF54211">
    <property type="entry name" value="Ribosomal protein S5 domain 2-like"/>
    <property type="match status" value="2"/>
</dbReference>
<keyword evidence="5" id="KW-0456">Lyase</keyword>
<evidence type="ECO:0000313" key="7">
    <source>
        <dbReference type="Proteomes" id="UP000322631"/>
    </source>
</evidence>
<reference evidence="6 7" key="1">
    <citation type="submission" date="2019-07" db="EMBL/GenBank/DDBJ databases">
        <title>Complete genome of Thermococcus acidophilus.</title>
        <authorList>
            <person name="Li X."/>
        </authorList>
    </citation>
    <scope>NUCLEOTIDE SEQUENCE [LARGE SCALE GENOMIC DNA]</scope>
    <source>
        <strain evidence="6 7">SY113</strain>
    </source>
</reference>
<dbReference type="InterPro" id="IPR000807">
    <property type="entry name" value="ImidazoleglycerolP_deHydtase"/>
</dbReference>